<dbReference type="Gene3D" id="2.60.40.420">
    <property type="entry name" value="Cupredoxins - blue copper proteins"/>
    <property type="match status" value="1"/>
</dbReference>
<dbReference type="EMBL" id="JMCB01000003">
    <property type="protein sequence ID" value="KFE70222.1"/>
    <property type="molecule type" value="Genomic_DNA"/>
</dbReference>
<dbReference type="SUPFAM" id="SSF49503">
    <property type="entry name" value="Cupredoxins"/>
    <property type="match status" value="1"/>
</dbReference>
<accession>A0A085WRA9</accession>
<evidence type="ECO:0000313" key="3">
    <source>
        <dbReference type="Proteomes" id="UP000028725"/>
    </source>
</evidence>
<gene>
    <name evidence="2" type="ORF">DB31_5264</name>
</gene>
<evidence type="ECO:0000256" key="1">
    <source>
        <dbReference type="SAM" id="SignalP"/>
    </source>
</evidence>
<name>A0A085WRA9_9BACT</name>
<organism evidence="2 3">
    <name type="scientific">Hyalangium minutum</name>
    <dbReference type="NCBI Taxonomy" id="394096"/>
    <lineage>
        <taxon>Bacteria</taxon>
        <taxon>Pseudomonadati</taxon>
        <taxon>Myxococcota</taxon>
        <taxon>Myxococcia</taxon>
        <taxon>Myxococcales</taxon>
        <taxon>Cystobacterineae</taxon>
        <taxon>Archangiaceae</taxon>
        <taxon>Hyalangium</taxon>
    </lineage>
</organism>
<dbReference type="AlphaFoldDB" id="A0A085WRA9"/>
<dbReference type="SUPFAM" id="SSF49464">
    <property type="entry name" value="Carboxypeptidase regulatory domain-like"/>
    <property type="match status" value="1"/>
</dbReference>
<evidence type="ECO:0000313" key="2">
    <source>
        <dbReference type="EMBL" id="KFE70222.1"/>
    </source>
</evidence>
<comment type="caution">
    <text evidence="2">The sequence shown here is derived from an EMBL/GenBank/DDBJ whole genome shotgun (WGS) entry which is preliminary data.</text>
</comment>
<dbReference type="Proteomes" id="UP000028725">
    <property type="component" value="Unassembled WGS sequence"/>
</dbReference>
<dbReference type="InterPro" id="IPR008969">
    <property type="entry name" value="CarboxyPept-like_regulatory"/>
</dbReference>
<evidence type="ECO:0008006" key="4">
    <source>
        <dbReference type="Google" id="ProtNLM"/>
    </source>
</evidence>
<dbReference type="InterPro" id="IPR008972">
    <property type="entry name" value="Cupredoxin"/>
</dbReference>
<reference evidence="2 3" key="1">
    <citation type="submission" date="2014-04" db="EMBL/GenBank/DDBJ databases">
        <title>Genome assembly of Hyalangium minutum DSM 14724.</title>
        <authorList>
            <person name="Sharma G."/>
            <person name="Subramanian S."/>
        </authorList>
    </citation>
    <scope>NUCLEOTIDE SEQUENCE [LARGE SCALE GENOMIC DNA]</scope>
    <source>
        <strain evidence="2 3">DSM 14724</strain>
    </source>
</reference>
<dbReference type="RefSeq" id="WP_052419812.1">
    <property type="nucleotide sequence ID" value="NZ_JMCB01000003.1"/>
</dbReference>
<keyword evidence="1" id="KW-0732">Signal</keyword>
<keyword evidence="3" id="KW-1185">Reference proteome</keyword>
<dbReference type="STRING" id="394096.DB31_5264"/>
<protein>
    <recommendedName>
        <fullName evidence="4">Copper binding protein, plastocyanin/azurin family protein</fullName>
    </recommendedName>
</protein>
<feature type="chain" id="PRO_5001799901" description="Copper binding protein, plastocyanin/azurin family protein" evidence="1">
    <location>
        <begin position="24"/>
        <end position="268"/>
    </location>
</feature>
<feature type="signal peptide" evidence="1">
    <location>
        <begin position="1"/>
        <end position="23"/>
    </location>
</feature>
<sequence>MLSHLRAALALPIALLLALPSWAEEPSELELPMPPPPSGYRLLPMSPVEPGLPTPALDASQVDVRKSRAMPSGVLEGTVRGGPSGAGGAVVWLTRAQGTTPKAKPAARQVVVQRGKRFLPHVLVIPTGTEVAFVNEDKMFHNVFSLSRPSAFDLGLYGEGVARSQVFSEPGPVRLLCNIHASMSAFIYVVDSPWYAQADAAGRFELRWLPPGEYVLHTWHETSAKPSTQRVTVGEGRVVVAATVTGDAERSVFVPDKAGRPRQPQIGY</sequence>
<proteinExistence type="predicted"/>
<dbReference type="OrthoDB" id="9772097at2"/>